<dbReference type="AlphaFoldDB" id="W7WZG4"/>
<gene>
    <name evidence="2" type="ORF">TTHERM_000678069</name>
</gene>
<dbReference type="RefSeq" id="XP_012656476.1">
    <property type="nucleotide sequence ID" value="XM_012801022.1"/>
</dbReference>
<protein>
    <submittedName>
        <fullName evidence="2">Transmembrane protein, putative</fullName>
    </submittedName>
</protein>
<dbReference type="GeneID" id="24440161"/>
<dbReference type="EMBL" id="GG662216">
    <property type="protein sequence ID" value="EWS70992.1"/>
    <property type="molecule type" value="Genomic_DNA"/>
</dbReference>
<dbReference type="Proteomes" id="UP000009168">
    <property type="component" value="Unassembled WGS sequence"/>
</dbReference>
<evidence type="ECO:0000256" key="1">
    <source>
        <dbReference type="SAM" id="Phobius"/>
    </source>
</evidence>
<reference evidence="3" key="1">
    <citation type="journal article" date="2006" name="PLoS Biol.">
        <title>Macronuclear genome sequence of the ciliate Tetrahymena thermophila, a model eukaryote.</title>
        <authorList>
            <person name="Eisen J.A."/>
            <person name="Coyne R.S."/>
            <person name="Wu M."/>
            <person name="Wu D."/>
            <person name="Thiagarajan M."/>
            <person name="Wortman J.R."/>
            <person name="Badger J.H."/>
            <person name="Ren Q."/>
            <person name="Amedeo P."/>
            <person name="Jones K.M."/>
            <person name="Tallon L.J."/>
            <person name="Delcher A.L."/>
            <person name="Salzberg S.L."/>
            <person name="Silva J.C."/>
            <person name="Haas B.J."/>
            <person name="Majoros W.H."/>
            <person name="Farzad M."/>
            <person name="Carlton J.M."/>
            <person name="Smith R.K. Jr."/>
            <person name="Garg J."/>
            <person name="Pearlman R.E."/>
            <person name="Karrer K.M."/>
            <person name="Sun L."/>
            <person name="Manning G."/>
            <person name="Elde N.C."/>
            <person name="Turkewitz A.P."/>
            <person name="Asai D.J."/>
            <person name="Wilkes D.E."/>
            <person name="Wang Y."/>
            <person name="Cai H."/>
            <person name="Collins K."/>
            <person name="Stewart B.A."/>
            <person name="Lee S.R."/>
            <person name="Wilamowska K."/>
            <person name="Weinberg Z."/>
            <person name="Ruzzo W.L."/>
            <person name="Wloga D."/>
            <person name="Gaertig J."/>
            <person name="Frankel J."/>
            <person name="Tsao C.-C."/>
            <person name="Gorovsky M.A."/>
            <person name="Keeling P.J."/>
            <person name="Waller R.F."/>
            <person name="Patron N.J."/>
            <person name="Cherry J.M."/>
            <person name="Stover N.A."/>
            <person name="Krieger C.J."/>
            <person name="del Toro C."/>
            <person name="Ryder H.F."/>
            <person name="Williamson S.C."/>
            <person name="Barbeau R.A."/>
            <person name="Hamilton E.P."/>
            <person name="Orias E."/>
        </authorList>
    </citation>
    <scope>NUCLEOTIDE SEQUENCE [LARGE SCALE GENOMIC DNA]</scope>
    <source>
        <strain evidence="3">SB210</strain>
    </source>
</reference>
<name>W7WZG4_TETTS</name>
<keyword evidence="3" id="KW-1185">Reference proteome</keyword>
<proteinExistence type="predicted"/>
<keyword evidence="1 2" id="KW-0812">Transmembrane</keyword>
<organism evidence="2 3">
    <name type="scientific">Tetrahymena thermophila (strain SB210)</name>
    <dbReference type="NCBI Taxonomy" id="312017"/>
    <lineage>
        <taxon>Eukaryota</taxon>
        <taxon>Sar</taxon>
        <taxon>Alveolata</taxon>
        <taxon>Ciliophora</taxon>
        <taxon>Intramacronucleata</taxon>
        <taxon>Oligohymenophorea</taxon>
        <taxon>Hymenostomatida</taxon>
        <taxon>Tetrahymenina</taxon>
        <taxon>Tetrahymenidae</taxon>
        <taxon>Tetrahymena</taxon>
    </lineage>
</organism>
<sequence>MKLIYKNCLISFLYNSFDFFQNLDLAREDFIFFDIKLINQFINQSLFLFFYQFIFLVSTFLHYILIIKIFCAIQFESFDIACSSFYKYPQPLNQQLTYKKKLTSKLFFIFIQFINDKLTKFNQIPNQFPIFSFIHQLSPLTNQLTNQITSSLKNLD</sequence>
<dbReference type="KEGG" id="tet:TTHERM_000678069"/>
<accession>W7WZG4</accession>
<keyword evidence="1" id="KW-1133">Transmembrane helix</keyword>
<evidence type="ECO:0000313" key="3">
    <source>
        <dbReference type="Proteomes" id="UP000009168"/>
    </source>
</evidence>
<dbReference type="InParanoid" id="W7WZG4"/>
<feature type="transmembrane region" description="Helical" evidence="1">
    <location>
        <begin position="46"/>
        <end position="65"/>
    </location>
</feature>
<keyword evidence="1" id="KW-0472">Membrane</keyword>
<evidence type="ECO:0000313" key="2">
    <source>
        <dbReference type="EMBL" id="EWS70992.1"/>
    </source>
</evidence>